<dbReference type="RefSeq" id="WP_263414177.1">
    <property type="nucleotide sequence ID" value="NZ_BAABBH010000001.1"/>
</dbReference>
<protein>
    <submittedName>
        <fullName evidence="2">SDR family oxidoreductase</fullName>
        <ecNumber evidence="2">1.1.-.-</ecNumber>
    </submittedName>
</protein>
<comment type="caution">
    <text evidence="2">The sequence shown here is derived from an EMBL/GenBank/DDBJ whole genome shotgun (WGS) entry which is preliminary data.</text>
</comment>
<dbReference type="EMBL" id="JBJYXY010000001">
    <property type="protein sequence ID" value="MFN2974253.1"/>
    <property type="molecule type" value="Genomic_DNA"/>
</dbReference>
<dbReference type="PRINTS" id="PR00080">
    <property type="entry name" value="SDRFAMILY"/>
</dbReference>
<dbReference type="Gene3D" id="3.40.50.720">
    <property type="entry name" value="NAD(P)-binding Rossmann-like Domain"/>
    <property type="match status" value="1"/>
</dbReference>
<dbReference type="PANTHER" id="PTHR43313:SF1">
    <property type="entry name" value="3BETA-HYDROXYSTEROID DEHYDROGENASE DHS-16"/>
    <property type="match status" value="1"/>
</dbReference>
<dbReference type="SUPFAM" id="SSF51735">
    <property type="entry name" value="NAD(P)-binding Rossmann-fold domains"/>
    <property type="match status" value="1"/>
</dbReference>
<reference evidence="2 3" key="1">
    <citation type="submission" date="2024-12" db="EMBL/GenBank/DDBJ databases">
        <authorList>
            <person name="Lee Y."/>
        </authorList>
    </citation>
    <scope>NUCLEOTIDE SEQUENCE [LARGE SCALE GENOMIC DNA]</scope>
    <source>
        <strain evidence="2 3">03SUJ4</strain>
    </source>
</reference>
<comment type="similarity">
    <text evidence="1">Belongs to the short-chain dehydrogenases/reductases (SDR) family.</text>
</comment>
<keyword evidence="3" id="KW-1185">Reference proteome</keyword>
<name>A0ABW9KGB2_9BACT</name>
<dbReference type="InterPro" id="IPR020904">
    <property type="entry name" value="Sc_DH/Rdtase_CS"/>
</dbReference>
<proteinExistence type="inferred from homology"/>
<dbReference type="CDD" id="cd05374">
    <property type="entry name" value="17beta-HSD-like_SDR_c"/>
    <property type="match status" value="1"/>
</dbReference>
<dbReference type="EC" id="1.1.-.-" evidence="2"/>
<dbReference type="PANTHER" id="PTHR43313">
    <property type="entry name" value="SHORT-CHAIN DEHYDROGENASE/REDUCTASE FAMILY 9C"/>
    <property type="match status" value="1"/>
</dbReference>
<dbReference type="Pfam" id="PF00106">
    <property type="entry name" value="adh_short"/>
    <property type="match status" value="1"/>
</dbReference>
<gene>
    <name evidence="2" type="ORF">ACK2TP_00615</name>
</gene>
<dbReference type="PROSITE" id="PS00061">
    <property type="entry name" value="ADH_SHORT"/>
    <property type="match status" value="1"/>
</dbReference>
<dbReference type="GO" id="GO:0016491">
    <property type="term" value="F:oxidoreductase activity"/>
    <property type="evidence" value="ECO:0007669"/>
    <property type="project" value="UniProtKB-KW"/>
</dbReference>
<accession>A0ABW9KGB2</accession>
<organism evidence="2 3">
    <name type="scientific">Terriglobus aquaticus</name>
    <dbReference type="NCBI Taxonomy" id="940139"/>
    <lineage>
        <taxon>Bacteria</taxon>
        <taxon>Pseudomonadati</taxon>
        <taxon>Acidobacteriota</taxon>
        <taxon>Terriglobia</taxon>
        <taxon>Terriglobales</taxon>
        <taxon>Acidobacteriaceae</taxon>
        <taxon>Terriglobus</taxon>
    </lineage>
</organism>
<dbReference type="InterPro" id="IPR036291">
    <property type="entry name" value="NAD(P)-bd_dom_sf"/>
</dbReference>
<evidence type="ECO:0000256" key="1">
    <source>
        <dbReference type="RuleBase" id="RU000363"/>
    </source>
</evidence>
<keyword evidence="2" id="KW-0560">Oxidoreductase</keyword>
<sequence length="284" mass="30941">MDGRTIVITGASTGIGYSIAERFAKAGWQVFGSVRKAADGDRLQRELGVTPLHFDVTDGPAIAAAAAEVAAALGNRTLDGLINNAGLVVSGPMLYLKPEEMLYQQEVNVLGPMRVTQAFAPLLGVDRTRQGRPGRISQISSVAGSNGFPFMGAYCASKHALNGMSESLRRELLMFGIEVSIVAPGAIVTPIWDKGEQQDMEQYRNTPYGAGLPRFREEMLKMGRRGLPASRVTDAVWHAMTASKPKLRYEVIPNKFREYTLPRLLPKRMVDRFFGKMLGPAAQG</sequence>
<dbReference type="PRINTS" id="PR00081">
    <property type="entry name" value="GDHRDH"/>
</dbReference>
<dbReference type="Proteomes" id="UP001634747">
    <property type="component" value="Unassembled WGS sequence"/>
</dbReference>
<evidence type="ECO:0000313" key="3">
    <source>
        <dbReference type="Proteomes" id="UP001634747"/>
    </source>
</evidence>
<evidence type="ECO:0000313" key="2">
    <source>
        <dbReference type="EMBL" id="MFN2974253.1"/>
    </source>
</evidence>
<dbReference type="InterPro" id="IPR002347">
    <property type="entry name" value="SDR_fam"/>
</dbReference>